<dbReference type="PANTHER" id="PTHR33132">
    <property type="entry name" value="OSJNBB0118P14.9 PROTEIN"/>
    <property type="match status" value="1"/>
</dbReference>
<name>A0A2P2PVB2_RHIMU</name>
<protein>
    <submittedName>
        <fullName evidence="2">Uncharacterized protein MANES_12G022500</fullName>
    </submittedName>
</protein>
<sequence length="101" mass="10808">MDRGWIMKKNMKLEIPSETDNNISSGGAKFQMAPPSGAAAAAAAMPTSMLTRQPSATKNSCLCSPTSHAGSFRCRLHRYPGLQRTKSNDSASTQDSTTKDD</sequence>
<proteinExistence type="predicted"/>
<dbReference type="PANTHER" id="PTHR33132:SF92">
    <property type="entry name" value="SERINE-RICH PROTEIN"/>
    <property type="match status" value="1"/>
</dbReference>
<feature type="compositionally biased region" description="Polar residues" evidence="1">
    <location>
        <begin position="84"/>
        <end position="101"/>
    </location>
</feature>
<organism evidence="2">
    <name type="scientific">Rhizophora mucronata</name>
    <name type="common">Asiatic mangrove</name>
    <dbReference type="NCBI Taxonomy" id="61149"/>
    <lineage>
        <taxon>Eukaryota</taxon>
        <taxon>Viridiplantae</taxon>
        <taxon>Streptophyta</taxon>
        <taxon>Embryophyta</taxon>
        <taxon>Tracheophyta</taxon>
        <taxon>Spermatophyta</taxon>
        <taxon>Magnoliopsida</taxon>
        <taxon>eudicotyledons</taxon>
        <taxon>Gunneridae</taxon>
        <taxon>Pentapetalae</taxon>
        <taxon>rosids</taxon>
        <taxon>fabids</taxon>
        <taxon>Malpighiales</taxon>
        <taxon>Rhizophoraceae</taxon>
        <taxon>Rhizophora</taxon>
    </lineage>
</organism>
<accession>A0A2P2PVB2</accession>
<evidence type="ECO:0000313" key="2">
    <source>
        <dbReference type="EMBL" id="MBX58680.1"/>
    </source>
</evidence>
<evidence type="ECO:0000256" key="1">
    <source>
        <dbReference type="SAM" id="MobiDB-lite"/>
    </source>
</evidence>
<feature type="region of interest" description="Disordered" evidence="1">
    <location>
        <begin position="17"/>
        <end position="45"/>
    </location>
</feature>
<dbReference type="EMBL" id="GGEC01078196">
    <property type="protein sequence ID" value="MBX58680.1"/>
    <property type="molecule type" value="Transcribed_RNA"/>
</dbReference>
<feature type="region of interest" description="Disordered" evidence="1">
    <location>
        <begin position="77"/>
        <end position="101"/>
    </location>
</feature>
<reference evidence="2" key="1">
    <citation type="submission" date="2018-02" db="EMBL/GenBank/DDBJ databases">
        <title>Rhizophora mucronata_Transcriptome.</title>
        <authorList>
            <person name="Meera S.P."/>
            <person name="Sreeshan A."/>
            <person name="Augustine A."/>
        </authorList>
    </citation>
    <scope>NUCLEOTIDE SEQUENCE</scope>
    <source>
        <tissue evidence="2">Leaf</tissue>
    </source>
</reference>
<dbReference type="AlphaFoldDB" id="A0A2P2PVB2"/>